<reference evidence="2 3" key="1">
    <citation type="submission" date="2019-02" db="EMBL/GenBank/DDBJ databases">
        <title>Draft genome sequences of novel Actinobacteria.</title>
        <authorList>
            <person name="Sahin N."/>
            <person name="Ay H."/>
            <person name="Saygin H."/>
        </authorList>
    </citation>
    <scope>NUCLEOTIDE SEQUENCE [LARGE SCALE GENOMIC DNA]</scope>
    <source>
        <strain evidence="2 3">JCM 30529</strain>
    </source>
</reference>
<keyword evidence="3" id="KW-1185">Reference proteome</keyword>
<protein>
    <submittedName>
        <fullName evidence="2">Uncharacterized protein</fullName>
    </submittedName>
</protein>
<evidence type="ECO:0000256" key="1">
    <source>
        <dbReference type="SAM" id="MobiDB-lite"/>
    </source>
</evidence>
<comment type="caution">
    <text evidence="2">The sequence shown here is derived from an EMBL/GenBank/DDBJ whole genome shotgun (WGS) entry which is preliminary data.</text>
</comment>
<accession>A0ABY2DBQ0</accession>
<evidence type="ECO:0000313" key="2">
    <source>
        <dbReference type="EMBL" id="TDB79026.1"/>
    </source>
</evidence>
<gene>
    <name evidence="2" type="ORF">E1091_19575</name>
</gene>
<name>A0ABY2DBQ0_9ACTN</name>
<sequence length="80" mass="8571">MGAQTAGTLIELAREVEQTDGGILYEAFDGRLAYLARVARYNPTVALALTYGQLAPPLAPARSDQHVRNDWTATRPGGGQ</sequence>
<feature type="non-terminal residue" evidence="2">
    <location>
        <position position="80"/>
    </location>
</feature>
<dbReference type="EMBL" id="SMKE01001174">
    <property type="protein sequence ID" value="TDB79026.1"/>
    <property type="molecule type" value="Genomic_DNA"/>
</dbReference>
<proteinExistence type="predicted"/>
<organism evidence="2 3">
    <name type="scientific">Micromonospora fluostatini</name>
    <dbReference type="NCBI Taxonomy" id="1629071"/>
    <lineage>
        <taxon>Bacteria</taxon>
        <taxon>Bacillati</taxon>
        <taxon>Actinomycetota</taxon>
        <taxon>Actinomycetes</taxon>
        <taxon>Micromonosporales</taxon>
        <taxon>Micromonosporaceae</taxon>
        <taxon>Micromonospora</taxon>
    </lineage>
</organism>
<feature type="region of interest" description="Disordered" evidence="1">
    <location>
        <begin position="59"/>
        <end position="80"/>
    </location>
</feature>
<evidence type="ECO:0000313" key="3">
    <source>
        <dbReference type="Proteomes" id="UP000295626"/>
    </source>
</evidence>
<dbReference type="Proteomes" id="UP000295626">
    <property type="component" value="Unassembled WGS sequence"/>
</dbReference>